<dbReference type="InterPro" id="IPR016181">
    <property type="entry name" value="Acyl_CoA_acyltransferase"/>
</dbReference>
<reference evidence="4 5" key="1">
    <citation type="submission" date="2016-08" db="EMBL/GenBank/DDBJ databases">
        <title>Draft genome sequence of Candidatus Piscirickettsia litoralis, from seawater.</title>
        <authorList>
            <person name="Wan X."/>
            <person name="Lee A.J."/>
            <person name="Hou S."/>
            <person name="Donachie S.P."/>
        </authorList>
    </citation>
    <scope>NUCLEOTIDE SEQUENCE [LARGE SCALE GENOMIC DNA]</scope>
    <source>
        <strain evidence="4 5">Y2</strain>
    </source>
</reference>
<protein>
    <recommendedName>
        <fullName evidence="3">N-acetyltransferase domain-containing protein</fullName>
    </recommendedName>
</protein>
<sequence length="157" mass="17726">MHDKLRFRKAKRSDLAAIVTLLIEDDLGQARERAVFDDDSQLDERYLKAFNRIDMDKNQHLVVGEIAGAVVATCHLTLLPSLSFIGSTRMQIEAVRVAESVRGQQLGKSMMEFAIDWGQVQGATIIQLTTNKLRPRAKQFYDSLGFEATHDGMKLYL</sequence>
<evidence type="ECO:0000313" key="5">
    <source>
        <dbReference type="Proteomes" id="UP000094329"/>
    </source>
</evidence>
<dbReference type="SUPFAM" id="SSF55729">
    <property type="entry name" value="Acyl-CoA N-acyltransferases (Nat)"/>
    <property type="match status" value="1"/>
</dbReference>
<feature type="domain" description="N-acetyltransferase" evidence="3">
    <location>
        <begin position="5"/>
        <end position="157"/>
    </location>
</feature>
<dbReference type="InterPro" id="IPR050832">
    <property type="entry name" value="Bact_Acetyltransf"/>
</dbReference>
<comment type="caution">
    <text evidence="4">The sequence shown here is derived from an EMBL/GenBank/DDBJ whole genome shotgun (WGS) entry which is preliminary data.</text>
</comment>
<keyword evidence="2" id="KW-0012">Acyltransferase</keyword>
<dbReference type="PANTHER" id="PTHR43877">
    <property type="entry name" value="AMINOALKYLPHOSPHONATE N-ACETYLTRANSFERASE-RELATED-RELATED"/>
    <property type="match status" value="1"/>
</dbReference>
<dbReference type="Proteomes" id="UP000094329">
    <property type="component" value="Unassembled WGS sequence"/>
</dbReference>
<evidence type="ECO:0000313" key="4">
    <source>
        <dbReference type="EMBL" id="ODN42706.1"/>
    </source>
</evidence>
<keyword evidence="1" id="KW-0808">Transferase</keyword>
<accession>A0ABX3A1F9</accession>
<gene>
    <name evidence="4" type="ORF">BGC07_06935</name>
</gene>
<organism evidence="4 5">
    <name type="scientific">Piscirickettsia litoralis</name>
    <dbReference type="NCBI Taxonomy" id="1891921"/>
    <lineage>
        <taxon>Bacteria</taxon>
        <taxon>Pseudomonadati</taxon>
        <taxon>Pseudomonadota</taxon>
        <taxon>Gammaproteobacteria</taxon>
        <taxon>Thiotrichales</taxon>
        <taxon>Piscirickettsiaceae</taxon>
        <taxon>Piscirickettsia</taxon>
    </lineage>
</organism>
<dbReference type="Gene3D" id="3.40.630.30">
    <property type="match status" value="1"/>
</dbReference>
<evidence type="ECO:0000256" key="1">
    <source>
        <dbReference type="ARBA" id="ARBA00022679"/>
    </source>
</evidence>
<evidence type="ECO:0000259" key="3">
    <source>
        <dbReference type="PROSITE" id="PS51186"/>
    </source>
</evidence>
<dbReference type="EMBL" id="MDTU01000001">
    <property type="protein sequence ID" value="ODN42706.1"/>
    <property type="molecule type" value="Genomic_DNA"/>
</dbReference>
<name>A0ABX3A1F9_9GAMM</name>
<proteinExistence type="predicted"/>
<dbReference type="Pfam" id="PF00583">
    <property type="entry name" value="Acetyltransf_1"/>
    <property type="match status" value="1"/>
</dbReference>
<dbReference type="PROSITE" id="PS51186">
    <property type="entry name" value="GNAT"/>
    <property type="match status" value="1"/>
</dbReference>
<dbReference type="RefSeq" id="WP_069312503.1">
    <property type="nucleotide sequence ID" value="NZ_MDTU01000001.1"/>
</dbReference>
<keyword evidence="5" id="KW-1185">Reference proteome</keyword>
<evidence type="ECO:0000256" key="2">
    <source>
        <dbReference type="ARBA" id="ARBA00023315"/>
    </source>
</evidence>
<dbReference type="InterPro" id="IPR000182">
    <property type="entry name" value="GNAT_dom"/>
</dbReference>
<dbReference type="CDD" id="cd04301">
    <property type="entry name" value="NAT_SF"/>
    <property type="match status" value="1"/>
</dbReference>